<accession>A0A212IWR8</accession>
<keyword evidence="1" id="KW-1133">Transmembrane helix</keyword>
<dbReference type="AlphaFoldDB" id="A0A212IWR8"/>
<keyword evidence="1" id="KW-0812">Transmembrane</keyword>
<reference evidence="3" key="1">
    <citation type="submission" date="2016-04" db="EMBL/GenBank/DDBJ databases">
        <authorList>
            <person name="Evans L.H."/>
            <person name="Alamgir A."/>
            <person name="Owens N."/>
            <person name="Weber N.D."/>
            <person name="Virtaneva K."/>
            <person name="Barbian K."/>
            <person name="Babar A."/>
            <person name="Rosenke K."/>
        </authorList>
    </citation>
    <scope>NUCLEOTIDE SEQUENCE</scope>
    <source>
        <strain evidence="3">86-2</strain>
    </source>
</reference>
<proteinExistence type="predicted"/>
<evidence type="ECO:0000256" key="1">
    <source>
        <dbReference type="SAM" id="Phobius"/>
    </source>
</evidence>
<gene>
    <name evidence="3" type="ORF">KL86DYS2_10228</name>
</gene>
<dbReference type="RefSeq" id="WP_296946274.1">
    <property type="nucleotide sequence ID" value="NZ_LT599021.1"/>
</dbReference>
<evidence type="ECO:0000259" key="2">
    <source>
        <dbReference type="Pfam" id="PF14258"/>
    </source>
</evidence>
<protein>
    <recommendedName>
        <fullName evidence="2">DUF4350 domain-containing protein</fullName>
    </recommendedName>
</protein>
<dbReference type="Pfam" id="PF14258">
    <property type="entry name" value="DUF4350"/>
    <property type="match status" value="1"/>
</dbReference>
<dbReference type="InterPro" id="IPR025646">
    <property type="entry name" value="DUF4350"/>
</dbReference>
<sequence length="460" mass="53406">MKDKKLIILIGVIILLLIGLSYARTKAPKPVDWRPTFINTKTSPYGTYIAYELLGDIFHKKNIRSTRTPIYNNLKESMEEYFTYDKSYDSYGSGYYEDSDDEYDYTEESDTTQVNTDLVVDTVIEQGLEELTSDPTEWYKSINAEIDTTAYIFINTKFTLDKVDMQYLLDFVGLGNNVFISAESFSSSLMDTLGIKTKHRYFEADTAYYLIDSPHQKYNFAGITGETRLNTDSCNLVSRPLAFNNKKDTVFLEVQYGKGHFYLHTIPSAFANVNLLQLNKYDFAFRCLSFLPQKSKVIWDEYQKQGGTDANSSIFKAMLSNPLLRIALYLILGGLFLFVIFRAKRTQRIIPVIKPHINSSLEFLGTISNLYYRKKDFKTIAEKRHAYFLDYIRKNYYMSTEKINDDFLDVLSAKSGVERDKLSNLFNLYNDIIILPYASNDIFLQYNSLLEEFYRKVKNK</sequence>
<organism evidence="3">
    <name type="scientific">uncultured Dysgonomonas sp</name>
    <dbReference type="NCBI Taxonomy" id="206096"/>
    <lineage>
        <taxon>Bacteria</taxon>
        <taxon>Pseudomonadati</taxon>
        <taxon>Bacteroidota</taxon>
        <taxon>Bacteroidia</taxon>
        <taxon>Bacteroidales</taxon>
        <taxon>Dysgonomonadaceae</taxon>
        <taxon>Dysgonomonas</taxon>
        <taxon>environmental samples</taxon>
    </lineage>
</organism>
<feature type="transmembrane region" description="Helical" evidence="1">
    <location>
        <begin position="323"/>
        <end position="341"/>
    </location>
</feature>
<dbReference type="EMBL" id="FLUL01000001">
    <property type="protein sequence ID" value="SBV91683.1"/>
    <property type="molecule type" value="Genomic_DNA"/>
</dbReference>
<keyword evidence="1" id="KW-0472">Membrane</keyword>
<name>A0A212IWR8_9BACT</name>
<evidence type="ECO:0000313" key="3">
    <source>
        <dbReference type="EMBL" id="SBV91683.1"/>
    </source>
</evidence>
<feature type="domain" description="DUF4350" evidence="2">
    <location>
        <begin position="129"/>
        <end position="288"/>
    </location>
</feature>